<feature type="region of interest" description="Disordered" evidence="1">
    <location>
        <begin position="221"/>
        <end position="240"/>
    </location>
</feature>
<dbReference type="InterPro" id="IPR003615">
    <property type="entry name" value="HNH_nuc"/>
</dbReference>
<evidence type="ECO:0000313" key="4">
    <source>
        <dbReference type="Proteomes" id="UP001596545"/>
    </source>
</evidence>
<feature type="compositionally biased region" description="Basic and acidic residues" evidence="1">
    <location>
        <begin position="22"/>
        <end position="34"/>
    </location>
</feature>
<dbReference type="CDD" id="cd00085">
    <property type="entry name" value="HNHc"/>
    <property type="match status" value="1"/>
</dbReference>
<dbReference type="EMBL" id="JBHTBL010000008">
    <property type="protein sequence ID" value="MFC7325044.1"/>
    <property type="molecule type" value="Genomic_DNA"/>
</dbReference>
<sequence>MANAWVLNTLESHWDHCVRGPTDGTKHPDHHLGEPWHGIPEGGRSPDPSRLDPGDLFIVREKGIGVRGIWTFEEARRVTDQSILADSWRDHDGEMLDYEWILYCRGQPERELSTPFREDWTGDFPLETPHIMGTAIGSEEVIEAYVSHLLSHSISESSKSRLRDVLETEIEEDNQPADYEQPDRTRTESTRPIRDTTLTREMKETYDDVCMVCGDTRLKSPSDTYSEAHHLKPLGRPHEGPDNRRNILVLCPNHHADFDYGMIRVDPMSLEITHTQSDTDGSTLEVAPDHDIDEEFLRYHNEQIAKI</sequence>
<evidence type="ECO:0000259" key="2">
    <source>
        <dbReference type="SMART" id="SM00507"/>
    </source>
</evidence>
<feature type="region of interest" description="Disordered" evidence="1">
    <location>
        <begin position="169"/>
        <end position="190"/>
    </location>
</feature>
<dbReference type="Pfam" id="PF13391">
    <property type="entry name" value="HNH_2"/>
    <property type="match status" value="1"/>
</dbReference>
<evidence type="ECO:0000256" key="1">
    <source>
        <dbReference type="SAM" id="MobiDB-lite"/>
    </source>
</evidence>
<dbReference type="GO" id="GO:0004519">
    <property type="term" value="F:endonuclease activity"/>
    <property type="evidence" value="ECO:0007669"/>
    <property type="project" value="UniProtKB-KW"/>
</dbReference>
<name>A0ABD6ALF4_9EURY</name>
<keyword evidence="3" id="KW-0255">Endonuclease</keyword>
<keyword evidence="3" id="KW-0540">Nuclease</keyword>
<feature type="domain" description="HNH nuclease" evidence="2">
    <location>
        <begin position="198"/>
        <end position="256"/>
    </location>
</feature>
<dbReference type="RefSeq" id="WP_256409232.1">
    <property type="nucleotide sequence ID" value="NZ_JANHDN010000004.1"/>
</dbReference>
<reference evidence="3 4" key="1">
    <citation type="journal article" date="2019" name="Int. J. Syst. Evol. Microbiol.">
        <title>The Global Catalogue of Microorganisms (GCM) 10K type strain sequencing project: providing services to taxonomists for standard genome sequencing and annotation.</title>
        <authorList>
            <consortium name="The Broad Institute Genomics Platform"/>
            <consortium name="The Broad Institute Genome Sequencing Center for Infectious Disease"/>
            <person name="Wu L."/>
            <person name="Ma J."/>
        </authorList>
    </citation>
    <scope>NUCLEOTIDE SEQUENCE [LARGE SCALE GENOMIC DNA]</scope>
    <source>
        <strain evidence="3 4">CGMCC 1.12554</strain>
    </source>
</reference>
<keyword evidence="3" id="KW-0378">Hydrolase</keyword>
<keyword evidence="4" id="KW-1185">Reference proteome</keyword>
<organism evidence="3 4">
    <name type="scientific">Halorubrum rutilum</name>
    <dbReference type="NCBI Taxonomy" id="1364933"/>
    <lineage>
        <taxon>Archaea</taxon>
        <taxon>Methanobacteriati</taxon>
        <taxon>Methanobacteriota</taxon>
        <taxon>Stenosarchaea group</taxon>
        <taxon>Halobacteria</taxon>
        <taxon>Halobacteriales</taxon>
        <taxon>Haloferacaceae</taxon>
        <taxon>Halorubrum</taxon>
    </lineage>
</organism>
<protein>
    <submittedName>
        <fullName evidence="3">HNH endonuclease</fullName>
    </submittedName>
</protein>
<dbReference type="Proteomes" id="UP001596545">
    <property type="component" value="Unassembled WGS sequence"/>
</dbReference>
<dbReference type="SMART" id="SM00507">
    <property type="entry name" value="HNHc"/>
    <property type="match status" value="1"/>
</dbReference>
<evidence type="ECO:0000313" key="3">
    <source>
        <dbReference type="EMBL" id="MFC7325044.1"/>
    </source>
</evidence>
<comment type="caution">
    <text evidence="3">The sequence shown here is derived from an EMBL/GenBank/DDBJ whole genome shotgun (WGS) entry which is preliminary data.</text>
</comment>
<dbReference type="AlphaFoldDB" id="A0ABD6ALF4"/>
<gene>
    <name evidence="3" type="ORF">ACFQMF_10690</name>
</gene>
<proteinExistence type="predicted"/>
<feature type="compositionally biased region" description="Basic and acidic residues" evidence="1">
    <location>
        <begin position="181"/>
        <end position="190"/>
    </location>
</feature>
<accession>A0ABD6ALF4</accession>
<feature type="region of interest" description="Disordered" evidence="1">
    <location>
        <begin position="22"/>
        <end position="52"/>
    </location>
</feature>